<reference evidence="1" key="1">
    <citation type="journal article" date="2018" name="PLoS Negl. Trop. Dis.">
        <title>An insight into the salivary gland and fat body transcriptome of Panstrongylus lignarius (Hemiptera: Heteroptera), the main vector of Chagas disease in Peru.</title>
        <authorList>
            <person name="Nevoa J.C."/>
            <person name="Mendes M.T."/>
            <person name="da Silva M.V."/>
            <person name="Soares S.C."/>
            <person name="Oliveira C.J.F."/>
            <person name="Ribeiro J.M.C."/>
        </authorList>
    </citation>
    <scope>NUCLEOTIDE SEQUENCE</scope>
</reference>
<dbReference type="AlphaFoldDB" id="A0A224Y5D8"/>
<evidence type="ECO:0000313" key="1">
    <source>
        <dbReference type="EMBL" id="JAW16400.1"/>
    </source>
</evidence>
<protein>
    <submittedName>
        <fullName evidence="1">Putative secreted protein</fullName>
    </submittedName>
</protein>
<name>A0A224Y5D8_9HEMI</name>
<accession>A0A224Y5D8</accession>
<sequence>MASLMSLIFASTCSTEGKSTLCFSQVSLHFRNSGSVNSWFDMNSSLNTLSWVPCLNLSPLFVLVSPS</sequence>
<organism evidence="1">
    <name type="scientific">Panstrongylus lignarius</name>
    <dbReference type="NCBI Taxonomy" id="156445"/>
    <lineage>
        <taxon>Eukaryota</taxon>
        <taxon>Metazoa</taxon>
        <taxon>Ecdysozoa</taxon>
        <taxon>Arthropoda</taxon>
        <taxon>Hexapoda</taxon>
        <taxon>Insecta</taxon>
        <taxon>Pterygota</taxon>
        <taxon>Neoptera</taxon>
        <taxon>Paraneoptera</taxon>
        <taxon>Hemiptera</taxon>
        <taxon>Heteroptera</taxon>
        <taxon>Panheteroptera</taxon>
        <taxon>Cimicomorpha</taxon>
        <taxon>Reduviidae</taxon>
        <taxon>Triatominae</taxon>
        <taxon>Panstrongylus</taxon>
    </lineage>
</organism>
<dbReference type="EMBL" id="GFTR01000026">
    <property type="protein sequence ID" value="JAW16400.1"/>
    <property type="molecule type" value="Transcribed_RNA"/>
</dbReference>
<proteinExistence type="predicted"/>